<dbReference type="SUPFAM" id="SSF47616">
    <property type="entry name" value="GST C-terminal domain-like"/>
    <property type="match status" value="1"/>
</dbReference>
<dbReference type="InterPro" id="IPR040079">
    <property type="entry name" value="Glutathione_S-Trfase"/>
</dbReference>
<accession>A0AAW1NJ59</accession>
<dbReference type="InterPro" id="IPR036282">
    <property type="entry name" value="Glutathione-S-Trfase_C_sf"/>
</dbReference>
<dbReference type="Gene3D" id="1.20.1050.10">
    <property type="match status" value="1"/>
</dbReference>
<dbReference type="AlphaFoldDB" id="A0AAW1NJ59"/>
<dbReference type="GO" id="GO:0006749">
    <property type="term" value="P:glutathione metabolic process"/>
    <property type="evidence" value="ECO:0007669"/>
    <property type="project" value="TreeGrafter"/>
</dbReference>
<dbReference type="Pfam" id="PF13417">
    <property type="entry name" value="GST_N_3"/>
    <property type="match status" value="1"/>
</dbReference>
<evidence type="ECO:0000259" key="2">
    <source>
        <dbReference type="PROSITE" id="PS50405"/>
    </source>
</evidence>
<dbReference type="GO" id="GO:0005739">
    <property type="term" value="C:mitochondrion"/>
    <property type="evidence" value="ECO:0007669"/>
    <property type="project" value="TreeGrafter"/>
</dbReference>
<evidence type="ECO:0000313" key="3">
    <source>
        <dbReference type="EMBL" id="KAK9788285.1"/>
    </source>
</evidence>
<dbReference type="SUPFAM" id="SSF52833">
    <property type="entry name" value="Thioredoxin-like"/>
    <property type="match status" value="1"/>
</dbReference>
<dbReference type="CDD" id="cd00570">
    <property type="entry name" value="GST_N_family"/>
    <property type="match status" value="1"/>
</dbReference>
<protein>
    <recommendedName>
        <fullName evidence="5">Glutathione S-transferase</fullName>
    </recommendedName>
</protein>
<dbReference type="Proteomes" id="UP001465755">
    <property type="component" value="Unassembled WGS sequence"/>
</dbReference>
<dbReference type="InterPro" id="IPR010987">
    <property type="entry name" value="Glutathione-S-Trfase_C-like"/>
</dbReference>
<dbReference type="InterPro" id="IPR036249">
    <property type="entry name" value="Thioredoxin-like_sf"/>
</dbReference>
<keyword evidence="4" id="KW-1185">Reference proteome</keyword>
<name>A0AAW1NJ59_9CHLO</name>
<dbReference type="Pfam" id="PF13410">
    <property type="entry name" value="GST_C_2"/>
    <property type="match status" value="1"/>
</dbReference>
<dbReference type="GO" id="GO:0006559">
    <property type="term" value="P:L-phenylalanine catabolic process"/>
    <property type="evidence" value="ECO:0007669"/>
    <property type="project" value="TreeGrafter"/>
</dbReference>
<feature type="domain" description="GST C-terminal" evidence="2">
    <location>
        <begin position="133"/>
        <end position="237"/>
    </location>
</feature>
<feature type="domain" description="GST N-terminal" evidence="1">
    <location>
        <begin position="12"/>
        <end position="130"/>
    </location>
</feature>
<dbReference type="PANTHER" id="PTHR42673">
    <property type="entry name" value="MALEYLACETOACETATE ISOMERASE"/>
    <property type="match status" value="1"/>
</dbReference>
<evidence type="ECO:0000313" key="4">
    <source>
        <dbReference type="Proteomes" id="UP001465755"/>
    </source>
</evidence>
<dbReference type="SFLD" id="SFLDS00019">
    <property type="entry name" value="Glutathione_Transferase_(cytos"/>
    <property type="match status" value="1"/>
</dbReference>
<dbReference type="Gene3D" id="3.40.30.10">
    <property type="entry name" value="Glutaredoxin"/>
    <property type="match status" value="1"/>
</dbReference>
<dbReference type="PROSITE" id="PS50405">
    <property type="entry name" value="GST_CTER"/>
    <property type="match status" value="1"/>
</dbReference>
<evidence type="ECO:0008006" key="5">
    <source>
        <dbReference type="Google" id="ProtNLM"/>
    </source>
</evidence>
<organism evidence="3 4">
    <name type="scientific">Symbiochloris irregularis</name>
    <dbReference type="NCBI Taxonomy" id="706552"/>
    <lineage>
        <taxon>Eukaryota</taxon>
        <taxon>Viridiplantae</taxon>
        <taxon>Chlorophyta</taxon>
        <taxon>core chlorophytes</taxon>
        <taxon>Trebouxiophyceae</taxon>
        <taxon>Trebouxiales</taxon>
        <taxon>Trebouxiaceae</taxon>
        <taxon>Symbiochloris</taxon>
    </lineage>
</organism>
<proteinExistence type="predicted"/>
<dbReference type="GO" id="GO:0016034">
    <property type="term" value="F:maleylacetoacetate isomerase activity"/>
    <property type="evidence" value="ECO:0007669"/>
    <property type="project" value="TreeGrafter"/>
</dbReference>
<dbReference type="EMBL" id="JALJOQ010000231">
    <property type="protein sequence ID" value="KAK9788285.1"/>
    <property type="molecule type" value="Genomic_DNA"/>
</dbReference>
<evidence type="ECO:0000259" key="1">
    <source>
        <dbReference type="PROSITE" id="PS50404"/>
    </source>
</evidence>
<dbReference type="InterPro" id="IPR004045">
    <property type="entry name" value="Glutathione_S-Trfase_N"/>
</dbReference>
<sequence length="237" mass="26546">MNGHVDQDVGTTERLLYWGSGSAPSWRVLAMLREKNLDFQSRMIEFDTGTPSLTDGHRAHRLCAACIHGYWKRLAFDRALMPDETGEHKSENIMALNPRGQVPILKDGDAVLTESLAVLLYLEQQYAKPSLMPEPVTPRVLQLALESNNLHQQLLSVLLTKAEDPTFSQVPTKLKQELKLWEDHLGSGRYLCGDDFTLADIAVGPLLLSLERQKAAFERFPKLAAYIGVLKKQIVPA</sequence>
<dbReference type="SFLD" id="SFLDG00358">
    <property type="entry name" value="Main_(cytGST)"/>
    <property type="match status" value="1"/>
</dbReference>
<reference evidence="3 4" key="1">
    <citation type="journal article" date="2024" name="Nat. Commun.">
        <title>Phylogenomics reveals the evolutionary origins of lichenization in chlorophyte algae.</title>
        <authorList>
            <person name="Puginier C."/>
            <person name="Libourel C."/>
            <person name="Otte J."/>
            <person name="Skaloud P."/>
            <person name="Haon M."/>
            <person name="Grisel S."/>
            <person name="Petersen M."/>
            <person name="Berrin J.G."/>
            <person name="Delaux P.M."/>
            <person name="Dal Grande F."/>
            <person name="Keller J."/>
        </authorList>
    </citation>
    <scope>NUCLEOTIDE SEQUENCE [LARGE SCALE GENOMIC DNA]</scope>
    <source>
        <strain evidence="3 4">SAG 2036</strain>
    </source>
</reference>
<comment type="caution">
    <text evidence="3">The sequence shown here is derived from an EMBL/GenBank/DDBJ whole genome shotgun (WGS) entry which is preliminary data.</text>
</comment>
<dbReference type="PROSITE" id="PS50404">
    <property type="entry name" value="GST_NTER"/>
    <property type="match status" value="1"/>
</dbReference>
<gene>
    <name evidence="3" type="ORF">WJX73_007404</name>
</gene>
<dbReference type="PANTHER" id="PTHR42673:SF4">
    <property type="entry name" value="MALEYLACETOACETATE ISOMERASE"/>
    <property type="match status" value="1"/>
</dbReference>
<dbReference type="GO" id="GO:0004364">
    <property type="term" value="F:glutathione transferase activity"/>
    <property type="evidence" value="ECO:0007669"/>
    <property type="project" value="TreeGrafter"/>
</dbReference>